<accession>A0ABR0QVA9</accession>
<dbReference type="EMBL" id="JARKNE010000002">
    <property type="protein sequence ID" value="KAK5842901.1"/>
    <property type="molecule type" value="Genomic_DNA"/>
</dbReference>
<evidence type="ECO:0000313" key="2">
    <source>
        <dbReference type="Proteomes" id="UP001358586"/>
    </source>
</evidence>
<evidence type="ECO:0000313" key="1">
    <source>
        <dbReference type="EMBL" id="KAK5842901.1"/>
    </source>
</evidence>
<proteinExistence type="predicted"/>
<name>A0ABR0QVA9_GOSAR</name>
<comment type="caution">
    <text evidence="1">The sequence shown here is derived from an EMBL/GenBank/DDBJ whole genome shotgun (WGS) entry which is preliminary data.</text>
</comment>
<sequence>MWLNYGLTCSKKSLQKLWPNRKPPLKPSKLPSLHNETKGKKLVNLFDLERCFKREVVPLMLVSPTRESNEEMKRERAKEEENNGGVVALVEEESFKLK</sequence>
<protein>
    <submittedName>
        <fullName evidence="1">Uncharacterized protein</fullName>
    </submittedName>
</protein>
<gene>
    <name evidence="1" type="ORF">PVK06_005319</name>
</gene>
<keyword evidence="2" id="KW-1185">Reference proteome</keyword>
<reference evidence="1 2" key="1">
    <citation type="submission" date="2023-03" db="EMBL/GenBank/DDBJ databases">
        <title>WGS of Gossypium arboreum.</title>
        <authorList>
            <person name="Yu D."/>
        </authorList>
    </citation>
    <scope>NUCLEOTIDE SEQUENCE [LARGE SCALE GENOMIC DNA]</scope>
    <source>
        <tissue evidence="1">Leaf</tissue>
    </source>
</reference>
<organism evidence="1 2">
    <name type="scientific">Gossypium arboreum</name>
    <name type="common">Tree cotton</name>
    <name type="synonym">Gossypium nanking</name>
    <dbReference type="NCBI Taxonomy" id="29729"/>
    <lineage>
        <taxon>Eukaryota</taxon>
        <taxon>Viridiplantae</taxon>
        <taxon>Streptophyta</taxon>
        <taxon>Embryophyta</taxon>
        <taxon>Tracheophyta</taxon>
        <taxon>Spermatophyta</taxon>
        <taxon>Magnoliopsida</taxon>
        <taxon>eudicotyledons</taxon>
        <taxon>Gunneridae</taxon>
        <taxon>Pentapetalae</taxon>
        <taxon>rosids</taxon>
        <taxon>malvids</taxon>
        <taxon>Malvales</taxon>
        <taxon>Malvaceae</taxon>
        <taxon>Malvoideae</taxon>
        <taxon>Gossypium</taxon>
    </lineage>
</organism>
<dbReference type="Proteomes" id="UP001358586">
    <property type="component" value="Chromosome 2"/>
</dbReference>